<dbReference type="InterPro" id="IPR000814">
    <property type="entry name" value="TBP"/>
</dbReference>
<evidence type="ECO:0000256" key="9">
    <source>
        <dbReference type="SAM" id="Phobius"/>
    </source>
</evidence>
<gene>
    <name evidence="10" type="primary">TBPL1</name>
    <name evidence="10" type="ORF">T12_10307</name>
</gene>
<keyword evidence="11" id="KW-1185">Reference proteome</keyword>
<proteinExistence type="inferred from homology"/>
<dbReference type="EMBL" id="JYDQ01000105">
    <property type="protein sequence ID" value="KRY14954.1"/>
    <property type="molecule type" value="Genomic_DNA"/>
</dbReference>
<dbReference type="GO" id="GO:0003677">
    <property type="term" value="F:DNA binding"/>
    <property type="evidence" value="ECO:0007669"/>
    <property type="project" value="UniProtKB-KW"/>
</dbReference>
<dbReference type="InterPro" id="IPR015445">
    <property type="entry name" value="TBP-like"/>
</dbReference>
<dbReference type="Pfam" id="PF00352">
    <property type="entry name" value="TBP"/>
    <property type="match status" value="2"/>
</dbReference>
<keyword evidence="3" id="KW-0805">Transcription regulation</keyword>
<dbReference type="InterPro" id="IPR012295">
    <property type="entry name" value="TBP_dom_sf"/>
</dbReference>
<evidence type="ECO:0000313" key="10">
    <source>
        <dbReference type="EMBL" id="KRY14954.1"/>
    </source>
</evidence>
<comment type="caution">
    <text evidence="10">The sequence shown here is derived from an EMBL/GenBank/DDBJ whole genome shotgun (WGS) entry which is preliminary data.</text>
</comment>
<dbReference type="PRINTS" id="PR00686">
    <property type="entry name" value="TIFACTORIID"/>
</dbReference>
<evidence type="ECO:0000256" key="5">
    <source>
        <dbReference type="ARBA" id="ARBA00023163"/>
    </source>
</evidence>
<dbReference type="Gene3D" id="3.30.310.10">
    <property type="entry name" value="TATA-Binding Protein"/>
    <property type="match status" value="2"/>
</dbReference>
<dbReference type="CDD" id="cd04517">
    <property type="entry name" value="TLF"/>
    <property type="match status" value="1"/>
</dbReference>
<protein>
    <recommendedName>
        <fullName evidence="7">TATA box-binding protein-like 1</fullName>
    </recommendedName>
    <alternativeName>
        <fullName evidence="8">TBP-like factor</fullName>
    </alternativeName>
</protein>
<keyword evidence="5" id="KW-0804">Transcription</keyword>
<dbReference type="Proteomes" id="UP000054783">
    <property type="component" value="Unassembled WGS sequence"/>
</dbReference>
<sequence length="433" mass="48037">MLVGYADAAFVVKMSQSTCYKARRMNGLISSIIPAPGSVAVPATIAAPVSGTLVNIGTLQPQKAGQIVTSSYDEHCADQETIASASSNVSTSPTTTDDCLEDPIDLRIRNVVTMFNVCCHLDLHHIAMHTCNVIYERYRGVLIFQIKKPRCYVKMWSSGKITVSGAQSEEEARKSSRSVARIVQKIVGPRVRFADYRVTNIMATCKLPFGIRIPNLATEYPRESSYEPELSIGLVWRSASPKATLRIHSTGSITITGAESQADILTVMESLYPILVRFKCSTVVARQLNLPPGSKVWENDLDDDVYDDCDQDVTLCQQCYFEGNFNFDCPGFFVCKIFLESGLMVACNLRTKCNCSSNLKLIASDRFDNSDRKFMVLIVCKVNLSFFFLASSVRLCIVLTLMLLICIDDDVLVIFHAVSPTFKILYCAVSQEY</sequence>
<reference evidence="10 11" key="1">
    <citation type="submission" date="2015-01" db="EMBL/GenBank/DDBJ databases">
        <title>Evolution of Trichinella species and genotypes.</title>
        <authorList>
            <person name="Korhonen P.K."/>
            <person name="Edoardo P."/>
            <person name="Giuseppe L.R."/>
            <person name="Gasser R.B."/>
        </authorList>
    </citation>
    <scope>NUCLEOTIDE SEQUENCE [LARGE SCALE GENOMIC DNA]</scope>
    <source>
        <strain evidence="10">ISS2496</strain>
    </source>
</reference>
<dbReference type="SUPFAM" id="SSF55945">
    <property type="entry name" value="TATA-box binding protein-like"/>
    <property type="match status" value="2"/>
</dbReference>
<evidence type="ECO:0000256" key="1">
    <source>
        <dbReference type="ARBA" id="ARBA00004123"/>
    </source>
</evidence>
<dbReference type="GO" id="GO:0006352">
    <property type="term" value="P:DNA-templated transcription initiation"/>
    <property type="evidence" value="ECO:0007669"/>
    <property type="project" value="InterPro"/>
</dbReference>
<evidence type="ECO:0000256" key="6">
    <source>
        <dbReference type="ARBA" id="ARBA00023242"/>
    </source>
</evidence>
<keyword evidence="9" id="KW-0472">Membrane</keyword>
<evidence type="ECO:0000256" key="7">
    <source>
        <dbReference type="ARBA" id="ARBA00023474"/>
    </source>
</evidence>
<dbReference type="STRING" id="990121.A0A0V0ZS63"/>
<evidence type="ECO:0000256" key="4">
    <source>
        <dbReference type="ARBA" id="ARBA00023125"/>
    </source>
</evidence>
<keyword evidence="9" id="KW-0812">Transmembrane</keyword>
<dbReference type="GO" id="GO:0005634">
    <property type="term" value="C:nucleus"/>
    <property type="evidence" value="ECO:0007669"/>
    <property type="project" value="UniProtKB-SubCell"/>
</dbReference>
<accession>A0A0V0ZS63</accession>
<keyword evidence="6" id="KW-0539">Nucleus</keyword>
<comment type="subcellular location">
    <subcellularLocation>
        <location evidence="1">Nucleus</location>
    </subcellularLocation>
</comment>
<name>A0A0V0ZS63_9BILA</name>
<dbReference type="PANTHER" id="PTHR10126">
    <property type="entry name" value="TATA-BOX BINDING PROTEIN"/>
    <property type="match status" value="1"/>
</dbReference>
<dbReference type="AlphaFoldDB" id="A0A0V0ZS63"/>
<comment type="similarity">
    <text evidence="2">Belongs to the TBP family.</text>
</comment>
<evidence type="ECO:0000256" key="3">
    <source>
        <dbReference type="ARBA" id="ARBA00023015"/>
    </source>
</evidence>
<evidence type="ECO:0000313" key="11">
    <source>
        <dbReference type="Proteomes" id="UP000054783"/>
    </source>
</evidence>
<keyword evidence="9" id="KW-1133">Transmembrane helix</keyword>
<keyword evidence="4" id="KW-0238">DNA-binding</keyword>
<evidence type="ECO:0000256" key="2">
    <source>
        <dbReference type="ARBA" id="ARBA00005560"/>
    </source>
</evidence>
<organism evidence="10 11">
    <name type="scientific">Trichinella patagoniensis</name>
    <dbReference type="NCBI Taxonomy" id="990121"/>
    <lineage>
        <taxon>Eukaryota</taxon>
        <taxon>Metazoa</taxon>
        <taxon>Ecdysozoa</taxon>
        <taxon>Nematoda</taxon>
        <taxon>Enoplea</taxon>
        <taxon>Dorylaimia</taxon>
        <taxon>Trichinellida</taxon>
        <taxon>Trichinellidae</taxon>
        <taxon>Trichinella</taxon>
    </lineage>
</organism>
<feature type="transmembrane region" description="Helical" evidence="9">
    <location>
        <begin position="382"/>
        <end position="405"/>
    </location>
</feature>
<evidence type="ECO:0000256" key="8">
    <source>
        <dbReference type="ARBA" id="ARBA00033173"/>
    </source>
</evidence>